<protein>
    <recommendedName>
        <fullName evidence="2 5">Methionyl-tRNA formyltransferase</fullName>
        <ecNumber evidence="2 5">2.1.2.9</ecNumber>
    </recommendedName>
</protein>
<dbReference type="Gene3D" id="3.40.50.12230">
    <property type="match status" value="1"/>
</dbReference>
<dbReference type="EC" id="2.1.2.9" evidence="2 5"/>
<organism evidence="8 9">
    <name type="scientific">Rubricella aquisinus</name>
    <dbReference type="NCBI Taxonomy" id="2028108"/>
    <lineage>
        <taxon>Bacteria</taxon>
        <taxon>Pseudomonadati</taxon>
        <taxon>Pseudomonadota</taxon>
        <taxon>Alphaproteobacteria</taxon>
        <taxon>Rhodobacterales</taxon>
        <taxon>Paracoccaceae</taxon>
        <taxon>Rubricella</taxon>
    </lineage>
</organism>
<dbReference type="AlphaFoldDB" id="A0A840WME4"/>
<comment type="function">
    <text evidence="5">Attaches a formyl group to the free amino group of methionyl-tRNA(fMet). The formyl group appears to play a dual role in the initiator identity of N-formylmethionyl-tRNA by promoting its recognition by IF2 and preventing the misappropriation of this tRNA by the elongation apparatus.</text>
</comment>
<dbReference type="InterPro" id="IPR005793">
    <property type="entry name" value="Formyl_trans_C"/>
</dbReference>
<dbReference type="InterPro" id="IPR011034">
    <property type="entry name" value="Formyl_transferase-like_C_sf"/>
</dbReference>
<keyword evidence="4 5" id="KW-0648">Protein biosynthesis</keyword>
<dbReference type="HAMAP" id="MF_00182">
    <property type="entry name" value="Formyl_trans"/>
    <property type="match status" value="1"/>
</dbReference>
<dbReference type="FunFam" id="3.40.50.12230:FF:000001">
    <property type="entry name" value="Methionyl-tRNA formyltransferase"/>
    <property type="match status" value="1"/>
</dbReference>
<keyword evidence="3 5" id="KW-0808">Transferase</keyword>
<dbReference type="SUPFAM" id="SSF50486">
    <property type="entry name" value="FMT C-terminal domain-like"/>
    <property type="match status" value="1"/>
</dbReference>
<comment type="catalytic activity">
    <reaction evidence="5">
        <text>L-methionyl-tRNA(fMet) + (6R)-10-formyltetrahydrofolate = N-formyl-L-methionyl-tRNA(fMet) + (6S)-5,6,7,8-tetrahydrofolate + H(+)</text>
        <dbReference type="Rhea" id="RHEA:24380"/>
        <dbReference type="Rhea" id="RHEA-COMP:9952"/>
        <dbReference type="Rhea" id="RHEA-COMP:9953"/>
        <dbReference type="ChEBI" id="CHEBI:15378"/>
        <dbReference type="ChEBI" id="CHEBI:57453"/>
        <dbReference type="ChEBI" id="CHEBI:78530"/>
        <dbReference type="ChEBI" id="CHEBI:78844"/>
        <dbReference type="ChEBI" id="CHEBI:195366"/>
        <dbReference type="EC" id="2.1.2.9"/>
    </reaction>
</comment>
<dbReference type="InterPro" id="IPR001555">
    <property type="entry name" value="GART_AS"/>
</dbReference>
<dbReference type="NCBIfam" id="TIGR00460">
    <property type="entry name" value="fmt"/>
    <property type="match status" value="1"/>
</dbReference>
<evidence type="ECO:0000313" key="9">
    <source>
        <dbReference type="Proteomes" id="UP000553766"/>
    </source>
</evidence>
<evidence type="ECO:0000256" key="1">
    <source>
        <dbReference type="ARBA" id="ARBA00010699"/>
    </source>
</evidence>
<proteinExistence type="inferred from homology"/>
<feature type="domain" description="Formyl transferase N-terminal" evidence="6">
    <location>
        <begin position="1"/>
        <end position="179"/>
    </location>
</feature>
<dbReference type="InterPro" id="IPR005794">
    <property type="entry name" value="Fmt"/>
</dbReference>
<dbReference type="RefSeq" id="WP_184009704.1">
    <property type="nucleotide sequence ID" value="NZ_JACIJS010000003.1"/>
</dbReference>
<dbReference type="Pfam" id="PF00551">
    <property type="entry name" value="Formyl_trans_N"/>
    <property type="match status" value="1"/>
</dbReference>
<evidence type="ECO:0000256" key="4">
    <source>
        <dbReference type="ARBA" id="ARBA00022917"/>
    </source>
</evidence>
<dbReference type="SUPFAM" id="SSF53328">
    <property type="entry name" value="Formyltransferase"/>
    <property type="match status" value="1"/>
</dbReference>
<dbReference type="EMBL" id="JACIJS010000003">
    <property type="protein sequence ID" value="MBB5515283.1"/>
    <property type="molecule type" value="Genomic_DNA"/>
</dbReference>
<evidence type="ECO:0000313" key="8">
    <source>
        <dbReference type="EMBL" id="MBB5515283.1"/>
    </source>
</evidence>
<comment type="similarity">
    <text evidence="1 5">Belongs to the Fmt family.</text>
</comment>
<evidence type="ECO:0000259" key="6">
    <source>
        <dbReference type="Pfam" id="PF00551"/>
    </source>
</evidence>
<comment type="caution">
    <text evidence="8">The sequence shown here is derived from an EMBL/GenBank/DDBJ whole genome shotgun (WGS) entry which is preliminary data.</text>
</comment>
<reference evidence="8 9" key="1">
    <citation type="submission" date="2020-08" db="EMBL/GenBank/DDBJ databases">
        <title>Genomic Encyclopedia of Type Strains, Phase IV (KMG-IV): sequencing the most valuable type-strain genomes for metagenomic binning, comparative biology and taxonomic classification.</title>
        <authorList>
            <person name="Goeker M."/>
        </authorList>
    </citation>
    <scope>NUCLEOTIDE SEQUENCE [LARGE SCALE GENOMIC DNA]</scope>
    <source>
        <strain evidence="8 9">DSM 103377</strain>
    </source>
</reference>
<evidence type="ECO:0000256" key="2">
    <source>
        <dbReference type="ARBA" id="ARBA00012261"/>
    </source>
</evidence>
<dbReference type="CDD" id="cd08646">
    <property type="entry name" value="FMT_core_Met-tRNA-FMT_N"/>
    <property type="match status" value="1"/>
</dbReference>
<dbReference type="PANTHER" id="PTHR11138:SF5">
    <property type="entry name" value="METHIONYL-TRNA FORMYLTRANSFERASE, MITOCHONDRIAL"/>
    <property type="match status" value="1"/>
</dbReference>
<evidence type="ECO:0000256" key="3">
    <source>
        <dbReference type="ARBA" id="ARBA00022679"/>
    </source>
</evidence>
<dbReference type="Pfam" id="PF02911">
    <property type="entry name" value="Formyl_trans_C"/>
    <property type="match status" value="1"/>
</dbReference>
<feature type="domain" description="Formyl transferase C-terminal" evidence="7">
    <location>
        <begin position="201"/>
        <end position="288"/>
    </location>
</feature>
<sequence>MRIVFMGTPDFSVAALDALIDAGHEVICAYTQPPRPAGRGQKLRPSPVHTRAEALGIEVRHPKSLKSAEAQAEFAALGADIGVVVAYGLILPQAILDAPTRGCLNIHASLLPRWRGAAPIQRAIMAGDGETGVCIMQMDAGLDTGDVLLREALAIAPEDTAATLHDKLQTLGARLIVDTLSRIETVTPAPQSEDGVTYAAKIDKAEAQIDWTKPAYEVDRLIRGISPFPGAWTMIGDQRVKILGSRPISEQGAPGQVLEDGLSVACGTGAITITAAQRAGKKAQDADGLQMGRVFTPGTILGG</sequence>
<gene>
    <name evidence="5" type="primary">fmt</name>
    <name evidence="8" type="ORF">FHS89_001293</name>
</gene>
<dbReference type="CDD" id="cd08704">
    <property type="entry name" value="Met_tRNA_FMT_C"/>
    <property type="match status" value="1"/>
</dbReference>
<dbReference type="InterPro" id="IPR002376">
    <property type="entry name" value="Formyl_transf_N"/>
</dbReference>
<accession>A0A840WME4</accession>
<evidence type="ECO:0000259" key="7">
    <source>
        <dbReference type="Pfam" id="PF02911"/>
    </source>
</evidence>
<name>A0A840WME4_9RHOB</name>
<dbReference type="PANTHER" id="PTHR11138">
    <property type="entry name" value="METHIONYL-TRNA FORMYLTRANSFERASE"/>
    <property type="match status" value="1"/>
</dbReference>
<feature type="binding site" evidence="5">
    <location>
        <begin position="109"/>
        <end position="112"/>
    </location>
    <ligand>
        <name>(6S)-5,6,7,8-tetrahydrofolate</name>
        <dbReference type="ChEBI" id="CHEBI:57453"/>
    </ligand>
</feature>
<keyword evidence="9" id="KW-1185">Reference proteome</keyword>
<dbReference type="PROSITE" id="PS00373">
    <property type="entry name" value="GART"/>
    <property type="match status" value="1"/>
</dbReference>
<dbReference type="Proteomes" id="UP000553766">
    <property type="component" value="Unassembled WGS sequence"/>
</dbReference>
<dbReference type="InterPro" id="IPR041711">
    <property type="entry name" value="Met-tRNA-FMT_N"/>
</dbReference>
<dbReference type="GO" id="GO:0004479">
    <property type="term" value="F:methionyl-tRNA formyltransferase activity"/>
    <property type="evidence" value="ECO:0007669"/>
    <property type="project" value="UniProtKB-UniRule"/>
</dbReference>
<evidence type="ECO:0000256" key="5">
    <source>
        <dbReference type="HAMAP-Rule" id="MF_00182"/>
    </source>
</evidence>
<dbReference type="InterPro" id="IPR044135">
    <property type="entry name" value="Met-tRNA-FMT_C"/>
</dbReference>
<dbReference type="InterPro" id="IPR036477">
    <property type="entry name" value="Formyl_transf_N_sf"/>
</dbReference>
<dbReference type="GO" id="GO:0005829">
    <property type="term" value="C:cytosol"/>
    <property type="evidence" value="ECO:0007669"/>
    <property type="project" value="TreeGrafter"/>
</dbReference>